<evidence type="ECO:0000256" key="2">
    <source>
        <dbReference type="SAM" id="Phobius"/>
    </source>
</evidence>
<organism evidence="3 4">
    <name type="scientific">Rhizophlyctis rosea</name>
    <dbReference type="NCBI Taxonomy" id="64517"/>
    <lineage>
        <taxon>Eukaryota</taxon>
        <taxon>Fungi</taxon>
        <taxon>Fungi incertae sedis</taxon>
        <taxon>Chytridiomycota</taxon>
        <taxon>Chytridiomycota incertae sedis</taxon>
        <taxon>Chytridiomycetes</taxon>
        <taxon>Rhizophlyctidales</taxon>
        <taxon>Rhizophlyctidaceae</taxon>
        <taxon>Rhizophlyctis</taxon>
    </lineage>
</organism>
<feature type="region of interest" description="Disordered" evidence="1">
    <location>
        <begin position="400"/>
        <end position="453"/>
    </location>
</feature>
<dbReference type="Gene3D" id="1.10.287.1490">
    <property type="match status" value="1"/>
</dbReference>
<dbReference type="AlphaFoldDB" id="A0AAD5S782"/>
<name>A0AAD5S782_9FUNG</name>
<dbReference type="EMBL" id="JADGJD010001290">
    <property type="protein sequence ID" value="KAJ3044452.1"/>
    <property type="molecule type" value="Genomic_DNA"/>
</dbReference>
<keyword evidence="4" id="KW-1185">Reference proteome</keyword>
<accession>A0AAD5S782</accession>
<reference evidence="3" key="1">
    <citation type="submission" date="2020-05" db="EMBL/GenBank/DDBJ databases">
        <title>Phylogenomic resolution of chytrid fungi.</title>
        <authorList>
            <person name="Stajich J.E."/>
            <person name="Amses K."/>
            <person name="Simmons R."/>
            <person name="Seto K."/>
            <person name="Myers J."/>
            <person name="Bonds A."/>
            <person name="Quandt C.A."/>
            <person name="Barry K."/>
            <person name="Liu P."/>
            <person name="Grigoriev I."/>
            <person name="Longcore J.E."/>
            <person name="James T.Y."/>
        </authorList>
    </citation>
    <scope>NUCLEOTIDE SEQUENCE</scope>
    <source>
        <strain evidence="3">JEL0318</strain>
    </source>
</reference>
<feature type="compositionally biased region" description="Low complexity" evidence="1">
    <location>
        <begin position="19"/>
        <end position="35"/>
    </location>
</feature>
<dbReference type="SUPFAM" id="SSF57997">
    <property type="entry name" value="Tropomyosin"/>
    <property type="match status" value="1"/>
</dbReference>
<proteinExistence type="predicted"/>
<sequence length="511" mass="54245">MFNPRRLGSSYYRSGNPDTTPGPSSSPTTAATGTSKNPIRAISATPSLGTPAPTASTFSNQTQCPCGKTTAEGGYHAGMMCRSRPMLPPAPSNLPRSESPSPFSFGGEPSAGPQMRSSRSPSVIDLDEWAATNQTRRGVGGMTGNASLPTPQSERVSRFDSTDSGIHARPTGKQTVQNILGPLLNLNLDTSNLNSKFAHYDAAIARLERKSAQTEATLASLVTTTDQMTMDFDVIKGQTSLLQTKLQTLTQTLQTLEPGLHSSLQTHQRTTTQTLTQLQQAIQTLHTDFDECKASVSQITAIASHARDTAQQAKIEAASAMSGVWDVERRVGRVEGRIDGVERRVGVLKSMREGGREEYAVVEDKGKKRVRISEGDEKGGEGEFDQNERYFREKRVQLGGGVGDEGDVEMDERDGRVTPVPLFGTPIAVDTPVRSTPAVDDNPPVPTTPIRTTNTTTIETEPTATTATDATQTPVTPSKSFGSLSGVIGGVATGVVGAVSAVLYAAGPSPK</sequence>
<comment type="caution">
    <text evidence="3">The sequence shown here is derived from an EMBL/GenBank/DDBJ whole genome shotgun (WGS) entry which is preliminary data.</text>
</comment>
<feature type="region of interest" description="Disordered" evidence="1">
    <location>
        <begin position="136"/>
        <end position="170"/>
    </location>
</feature>
<protein>
    <submittedName>
        <fullName evidence="3">Uncharacterized protein</fullName>
    </submittedName>
</protein>
<evidence type="ECO:0000313" key="3">
    <source>
        <dbReference type="EMBL" id="KAJ3044452.1"/>
    </source>
</evidence>
<dbReference type="Proteomes" id="UP001212841">
    <property type="component" value="Unassembled WGS sequence"/>
</dbReference>
<keyword evidence="2" id="KW-0472">Membrane</keyword>
<feature type="compositionally biased region" description="Polar residues" evidence="1">
    <location>
        <begin position="144"/>
        <end position="154"/>
    </location>
</feature>
<evidence type="ECO:0000313" key="4">
    <source>
        <dbReference type="Proteomes" id="UP001212841"/>
    </source>
</evidence>
<feature type="transmembrane region" description="Helical" evidence="2">
    <location>
        <begin position="481"/>
        <end position="506"/>
    </location>
</feature>
<keyword evidence="2" id="KW-1133">Transmembrane helix</keyword>
<feature type="region of interest" description="Disordered" evidence="1">
    <location>
        <begin position="86"/>
        <end position="121"/>
    </location>
</feature>
<feature type="compositionally biased region" description="Polar residues" evidence="1">
    <location>
        <begin position="44"/>
        <end position="64"/>
    </location>
</feature>
<feature type="compositionally biased region" description="Low complexity" evidence="1">
    <location>
        <begin position="97"/>
        <end position="110"/>
    </location>
</feature>
<evidence type="ECO:0000256" key="1">
    <source>
        <dbReference type="SAM" id="MobiDB-lite"/>
    </source>
</evidence>
<keyword evidence="2" id="KW-0812">Transmembrane</keyword>
<feature type="region of interest" description="Disordered" evidence="1">
    <location>
        <begin position="1"/>
        <end position="66"/>
    </location>
</feature>
<gene>
    <name evidence="3" type="ORF">HK097_001456</name>
</gene>